<organism evidence="1 2">
    <name type="scientific">Faecalibacterium prausnitzii</name>
    <dbReference type="NCBI Taxonomy" id="853"/>
    <lineage>
        <taxon>Bacteria</taxon>
        <taxon>Bacillati</taxon>
        <taxon>Bacillota</taxon>
        <taxon>Clostridia</taxon>
        <taxon>Eubacteriales</taxon>
        <taxon>Oscillospiraceae</taxon>
        <taxon>Faecalibacterium</taxon>
    </lineage>
</organism>
<sequence length="69" mass="6992">MSGERLQLPAFGLLADGGKAFIYAALGDQFLMGAAFSDAAVVHHKDLVGVPDGGQAVGNGDNGFALCQL</sequence>
<evidence type="ECO:0000313" key="1">
    <source>
        <dbReference type="EMBL" id="VUX05385.1"/>
    </source>
</evidence>
<proteinExistence type="predicted"/>
<dbReference type="Proteomes" id="UP000406184">
    <property type="component" value="Unassembled WGS sequence"/>
</dbReference>
<gene>
    <name evidence="1" type="ORF">FPPS064S07_02677</name>
</gene>
<keyword evidence="2" id="KW-1185">Reference proteome</keyword>
<protein>
    <submittedName>
        <fullName evidence="1">Uncharacterized protein</fullName>
    </submittedName>
</protein>
<reference evidence="1 2" key="1">
    <citation type="submission" date="2019-07" db="EMBL/GenBank/DDBJ databases">
        <authorList>
            <person name="Hibberd C M."/>
            <person name="Gehrig L. J."/>
            <person name="Chang H.-W."/>
            <person name="Venkatesh S."/>
        </authorList>
    </citation>
    <scope>NUCLEOTIDE SEQUENCE [LARGE SCALE GENOMIC DNA]</scope>
    <source>
        <strain evidence="1">Faecalibacterium_prausnitzii_JG_BgPS064</strain>
    </source>
</reference>
<dbReference type="EMBL" id="CABHMY010000093">
    <property type="protein sequence ID" value="VUX05385.1"/>
    <property type="molecule type" value="Genomic_DNA"/>
</dbReference>
<name>A0A564TDC2_9FIRM</name>
<evidence type="ECO:0000313" key="2">
    <source>
        <dbReference type="Proteomes" id="UP000406184"/>
    </source>
</evidence>
<dbReference type="AlphaFoldDB" id="A0A564TDC2"/>
<accession>A0A564TDC2</accession>